<accession>A0A8H2HMY5</accession>
<gene>
    <name evidence="1" type="ORF">EYR41_008884</name>
</gene>
<protein>
    <submittedName>
        <fullName evidence="1">Uncharacterized protein</fullName>
    </submittedName>
</protein>
<reference evidence="1 2" key="1">
    <citation type="submission" date="2019-03" db="EMBL/GenBank/DDBJ databases">
        <title>Nematode-trapping fungi genome.</title>
        <authorList>
            <person name="Vidal-Diez De Ulzurrun G."/>
        </authorList>
    </citation>
    <scope>NUCLEOTIDE SEQUENCE [LARGE SCALE GENOMIC DNA]</scope>
    <source>
        <strain evidence="1 2">TWF154</strain>
    </source>
</reference>
<evidence type="ECO:0000313" key="1">
    <source>
        <dbReference type="EMBL" id="TGJ64876.1"/>
    </source>
</evidence>
<dbReference type="GO" id="GO:0006508">
    <property type="term" value="P:proteolysis"/>
    <property type="evidence" value="ECO:0007669"/>
    <property type="project" value="InterPro"/>
</dbReference>
<dbReference type="AlphaFoldDB" id="A0A8H2HMY5"/>
<dbReference type="EMBL" id="SOZJ01000006">
    <property type="protein sequence ID" value="TGJ64876.1"/>
    <property type="molecule type" value="Genomic_DNA"/>
</dbReference>
<name>A0A8H2HMY5_ORBOL</name>
<dbReference type="InterPro" id="IPR036852">
    <property type="entry name" value="Peptidase_S8/S53_dom_sf"/>
</dbReference>
<dbReference type="GO" id="GO:0004252">
    <property type="term" value="F:serine-type endopeptidase activity"/>
    <property type="evidence" value="ECO:0007669"/>
    <property type="project" value="InterPro"/>
</dbReference>
<proteinExistence type="predicted"/>
<evidence type="ECO:0000313" key="2">
    <source>
        <dbReference type="Proteomes" id="UP000297595"/>
    </source>
</evidence>
<dbReference type="SUPFAM" id="SSF52743">
    <property type="entry name" value="Subtilisin-like"/>
    <property type="match status" value="1"/>
</dbReference>
<sequence>MILGSCSKNTFLRKSRSSRECLLKRRIVVQLCSFLHSTLKFNQTDVPELLFPGDEVEIGSEESVKITGSSVATALAAGFAALTILCIKLQAAGMLDRSVQAAGTIPRAIETDLSTRLRALRTPGGIRTIFRNVLPKLVNSKDSFVQPHTALPDDIKAGLQGREEEIEFFLNRIV</sequence>
<organism evidence="1 2">
    <name type="scientific">Orbilia oligospora</name>
    <name type="common">Nematode-trapping fungus</name>
    <name type="synonym">Arthrobotrys oligospora</name>
    <dbReference type="NCBI Taxonomy" id="2813651"/>
    <lineage>
        <taxon>Eukaryota</taxon>
        <taxon>Fungi</taxon>
        <taxon>Dikarya</taxon>
        <taxon>Ascomycota</taxon>
        <taxon>Pezizomycotina</taxon>
        <taxon>Orbiliomycetes</taxon>
        <taxon>Orbiliales</taxon>
        <taxon>Orbiliaceae</taxon>
        <taxon>Orbilia</taxon>
    </lineage>
</organism>
<dbReference type="Proteomes" id="UP000297595">
    <property type="component" value="Unassembled WGS sequence"/>
</dbReference>
<comment type="caution">
    <text evidence="1">The sequence shown here is derived from an EMBL/GenBank/DDBJ whole genome shotgun (WGS) entry which is preliminary data.</text>
</comment>